<comment type="similarity">
    <text evidence="9">Belongs to the peroxiredoxin family. BCP/PrxQ subfamily.</text>
</comment>
<reference evidence="13 14" key="1">
    <citation type="submission" date="2015-10" db="EMBL/GenBank/DDBJ databases">
        <title>Transcriptomic analysis of a linuron degrading triple-species bacterial consortium.</title>
        <authorList>
            <person name="Albers P."/>
        </authorList>
    </citation>
    <scope>NUCLEOTIDE SEQUENCE [LARGE SCALE GENOMIC DNA]</scope>
    <source>
        <strain evidence="13 14">WDL6</strain>
    </source>
</reference>
<protein>
    <recommendedName>
        <fullName evidence="2">thioredoxin-dependent peroxiredoxin</fullName>
        <ecNumber evidence="2">1.11.1.24</ecNumber>
    </recommendedName>
    <alternativeName>
        <fullName evidence="8">Thioredoxin peroxidase</fullName>
    </alternativeName>
    <alternativeName>
        <fullName evidence="10">Thioredoxin-dependent peroxiredoxin Bcp</fullName>
    </alternativeName>
</protein>
<dbReference type="PATRIC" id="fig|121290.4.peg.1502"/>
<evidence type="ECO:0000256" key="3">
    <source>
        <dbReference type="ARBA" id="ARBA00022559"/>
    </source>
</evidence>
<dbReference type="PANTHER" id="PTHR42801">
    <property type="entry name" value="THIOREDOXIN-DEPENDENT PEROXIDE REDUCTASE"/>
    <property type="match status" value="1"/>
</dbReference>
<dbReference type="CDD" id="cd03017">
    <property type="entry name" value="PRX_BCP"/>
    <property type="match status" value="1"/>
</dbReference>
<evidence type="ECO:0000256" key="11">
    <source>
        <dbReference type="ARBA" id="ARBA00049091"/>
    </source>
</evidence>
<keyword evidence="14" id="KW-1185">Reference proteome</keyword>
<evidence type="ECO:0000256" key="2">
    <source>
        <dbReference type="ARBA" id="ARBA00013017"/>
    </source>
</evidence>
<dbReference type="Gene3D" id="3.40.30.10">
    <property type="entry name" value="Glutaredoxin"/>
    <property type="match status" value="1"/>
</dbReference>
<comment type="function">
    <text evidence="1">Thiol-specific peroxidase that catalyzes the reduction of hydrogen peroxide and organic hydroperoxides to water and alcohols, respectively. Plays a role in cell protection against oxidative stress by detoxifying peroxides and as sensor of hydrogen peroxide-mediated signaling events.</text>
</comment>
<dbReference type="PROSITE" id="PS51352">
    <property type="entry name" value="THIOREDOXIN_2"/>
    <property type="match status" value="1"/>
</dbReference>
<evidence type="ECO:0000256" key="7">
    <source>
        <dbReference type="ARBA" id="ARBA00023284"/>
    </source>
</evidence>
<organism evidence="13 14">
    <name type="scientific">Hyphomicrobium sulfonivorans</name>
    <dbReference type="NCBI Taxonomy" id="121290"/>
    <lineage>
        <taxon>Bacteria</taxon>
        <taxon>Pseudomonadati</taxon>
        <taxon>Pseudomonadota</taxon>
        <taxon>Alphaproteobacteria</taxon>
        <taxon>Hyphomicrobiales</taxon>
        <taxon>Hyphomicrobiaceae</taxon>
        <taxon>Hyphomicrobium</taxon>
    </lineage>
</organism>
<dbReference type="InterPro" id="IPR000866">
    <property type="entry name" value="AhpC/TSA"/>
</dbReference>
<dbReference type="InterPro" id="IPR036249">
    <property type="entry name" value="Thioredoxin-like_sf"/>
</dbReference>
<evidence type="ECO:0000256" key="8">
    <source>
        <dbReference type="ARBA" id="ARBA00032824"/>
    </source>
</evidence>
<keyword evidence="6" id="KW-1015">Disulfide bond</keyword>
<dbReference type="GO" id="GO:0005737">
    <property type="term" value="C:cytoplasm"/>
    <property type="evidence" value="ECO:0007669"/>
    <property type="project" value="TreeGrafter"/>
</dbReference>
<dbReference type="Pfam" id="PF00578">
    <property type="entry name" value="AhpC-TSA"/>
    <property type="match status" value="1"/>
</dbReference>
<comment type="catalytic activity">
    <reaction evidence="11">
        <text>a hydroperoxide + [thioredoxin]-dithiol = an alcohol + [thioredoxin]-disulfide + H2O</text>
        <dbReference type="Rhea" id="RHEA:62620"/>
        <dbReference type="Rhea" id="RHEA-COMP:10698"/>
        <dbReference type="Rhea" id="RHEA-COMP:10700"/>
        <dbReference type="ChEBI" id="CHEBI:15377"/>
        <dbReference type="ChEBI" id="CHEBI:29950"/>
        <dbReference type="ChEBI" id="CHEBI:30879"/>
        <dbReference type="ChEBI" id="CHEBI:35924"/>
        <dbReference type="ChEBI" id="CHEBI:50058"/>
        <dbReference type="EC" id="1.11.1.24"/>
    </reaction>
</comment>
<comment type="caution">
    <text evidence="13">The sequence shown here is derived from an EMBL/GenBank/DDBJ whole genome shotgun (WGS) entry which is preliminary data.</text>
</comment>
<dbReference type="AlphaFoldDB" id="A0A109BP16"/>
<feature type="domain" description="Thioredoxin" evidence="12">
    <location>
        <begin position="59"/>
        <end position="212"/>
    </location>
</feature>
<keyword evidence="7" id="KW-0676">Redox-active center</keyword>
<proteinExistence type="inferred from homology"/>
<dbReference type="GO" id="GO:0045454">
    <property type="term" value="P:cell redox homeostasis"/>
    <property type="evidence" value="ECO:0007669"/>
    <property type="project" value="TreeGrafter"/>
</dbReference>
<evidence type="ECO:0000256" key="6">
    <source>
        <dbReference type="ARBA" id="ARBA00023157"/>
    </source>
</evidence>
<dbReference type="PANTHER" id="PTHR42801:SF4">
    <property type="entry name" value="AHPC_TSA FAMILY PROTEIN"/>
    <property type="match status" value="1"/>
</dbReference>
<dbReference type="InterPro" id="IPR050924">
    <property type="entry name" value="Peroxiredoxin_BCP/PrxQ"/>
</dbReference>
<evidence type="ECO:0000259" key="12">
    <source>
        <dbReference type="PROSITE" id="PS51352"/>
    </source>
</evidence>
<evidence type="ECO:0000256" key="1">
    <source>
        <dbReference type="ARBA" id="ARBA00003330"/>
    </source>
</evidence>
<evidence type="ECO:0000256" key="10">
    <source>
        <dbReference type="ARBA" id="ARBA00042639"/>
    </source>
</evidence>
<dbReference type="EC" id="1.11.1.24" evidence="2"/>
<evidence type="ECO:0000256" key="4">
    <source>
        <dbReference type="ARBA" id="ARBA00022862"/>
    </source>
</evidence>
<dbReference type="Proteomes" id="UP000059074">
    <property type="component" value="Unassembled WGS sequence"/>
</dbReference>
<evidence type="ECO:0000256" key="9">
    <source>
        <dbReference type="ARBA" id="ARBA00038489"/>
    </source>
</evidence>
<evidence type="ECO:0000313" key="13">
    <source>
        <dbReference type="EMBL" id="KWT72334.1"/>
    </source>
</evidence>
<dbReference type="EMBL" id="LMTR01000012">
    <property type="protein sequence ID" value="KWT72334.1"/>
    <property type="molecule type" value="Genomic_DNA"/>
</dbReference>
<gene>
    <name evidence="13" type="ORF">APY04_0128</name>
</gene>
<keyword evidence="5" id="KW-0560">Oxidoreductase</keyword>
<keyword evidence="3" id="KW-0575">Peroxidase</keyword>
<name>A0A109BP16_HYPSL</name>
<keyword evidence="4" id="KW-0049">Antioxidant</keyword>
<dbReference type="STRING" id="121290.APY04_0128"/>
<dbReference type="GO" id="GO:0034599">
    <property type="term" value="P:cellular response to oxidative stress"/>
    <property type="evidence" value="ECO:0007669"/>
    <property type="project" value="TreeGrafter"/>
</dbReference>
<accession>A0A109BP16</accession>
<sequence>MRSGAAAFSVMLFPSVATDMARATSTAMVCKQRGPEMRFHLAAMALVTMFLAAPADAALKTGAAAPEFSARASLGGKEFDFSLADALKKGPVVLYFYPAAFTRGCTLEAHLFAEAMDEFAAQGASVIGMSGDDIETLNRFSTSECRGKFPVASDADRKIMQAYDAVMPHRPEYANRISYVIAPDGRVILEHTSPDAHGHVEKTLEAVKKWKSGQAN</sequence>
<evidence type="ECO:0000256" key="5">
    <source>
        <dbReference type="ARBA" id="ARBA00023002"/>
    </source>
</evidence>
<dbReference type="InterPro" id="IPR013766">
    <property type="entry name" value="Thioredoxin_domain"/>
</dbReference>
<dbReference type="SUPFAM" id="SSF52833">
    <property type="entry name" value="Thioredoxin-like"/>
    <property type="match status" value="1"/>
</dbReference>
<dbReference type="GO" id="GO:0008379">
    <property type="term" value="F:thioredoxin peroxidase activity"/>
    <property type="evidence" value="ECO:0007669"/>
    <property type="project" value="TreeGrafter"/>
</dbReference>
<evidence type="ECO:0000313" key="14">
    <source>
        <dbReference type="Proteomes" id="UP000059074"/>
    </source>
</evidence>